<dbReference type="PANTHER" id="PTHR46609">
    <property type="entry name" value="EXONUCLEASE, PHAGE-TYPE/RECB, C-TERMINAL DOMAIN-CONTAINING PROTEIN"/>
    <property type="match status" value="1"/>
</dbReference>
<proteinExistence type="predicted"/>
<dbReference type="Pfam" id="PF09588">
    <property type="entry name" value="YqaJ"/>
    <property type="match status" value="1"/>
</dbReference>
<sequence>MNTSLNNIIENEQEIETINSFIYEHMIIYINEYPHDIAMISFEDMFYENVKEITKIFVNNYYNIIIDDSNDIEFDNMFDNNWNNISKIFYQNIIPKRSYKTTFIRTITNKSKLTEKIEFLRNIPQPEQRTEEWYMMRYNLITASNAYKCFENEISQNSIIYEKCKPYQIRTENNLANLNSPMHWGQKYEPLSVIIYEKRFNTKIEDFGCIPHSKYTFLGASPDGINVDITNDRYGRMLEIKNIVNRDIIDEPKKEYWVQMQLQMEVCNLNECDFLETRFKEYENYNDFKKDGTFTHTSDGLEKGVMILFIKNNKPCYEISPLGANEEEYNNWERNTMNNNKDYEFISINYWYLHEFSCKLVLRNKKWFQDNIYKVEETWNLIVHDRINGYEHRAPQKRIKKETTNKIQGCLITIDGSINEVITNLTTVSKLIENDKEEPKVSITENKNETEPNEIIPKPNTFRIHTESFDETKPDNNIF</sequence>
<dbReference type="PANTHER" id="PTHR46609:SF8">
    <property type="entry name" value="YQAJ VIRAL RECOMBINASE DOMAIN-CONTAINING PROTEIN"/>
    <property type="match status" value="1"/>
</dbReference>
<evidence type="ECO:0000313" key="3">
    <source>
        <dbReference type="EMBL" id="QHS83934.1"/>
    </source>
</evidence>
<dbReference type="InterPro" id="IPR051703">
    <property type="entry name" value="NF-kappa-B_Signaling_Reg"/>
</dbReference>
<evidence type="ECO:0000259" key="2">
    <source>
        <dbReference type="Pfam" id="PF09588"/>
    </source>
</evidence>
<feature type="region of interest" description="Disordered" evidence="1">
    <location>
        <begin position="441"/>
        <end position="460"/>
    </location>
</feature>
<reference evidence="3" key="1">
    <citation type="journal article" date="2020" name="Nature">
        <title>Giant virus diversity and host interactions through global metagenomics.</title>
        <authorList>
            <person name="Schulz F."/>
            <person name="Roux S."/>
            <person name="Paez-Espino D."/>
            <person name="Jungbluth S."/>
            <person name="Walsh D.A."/>
            <person name="Denef V.J."/>
            <person name="McMahon K.D."/>
            <person name="Konstantinidis K.T."/>
            <person name="Eloe-Fadrosh E.A."/>
            <person name="Kyrpides N.C."/>
            <person name="Woyke T."/>
        </authorList>
    </citation>
    <scope>NUCLEOTIDE SEQUENCE</scope>
    <source>
        <strain evidence="3">GVMAG-S-ERX555965-48</strain>
    </source>
</reference>
<dbReference type="InterPro" id="IPR019080">
    <property type="entry name" value="YqaJ_viral_recombinase"/>
</dbReference>
<dbReference type="AlphaFoldDB" id="A0A6C0AVT7"/>
<organism evidence="3">
    <name type="scientific">viral metagenome</name>
    <dbReference type="NCBI Taxonomy" id="1070528"/>
    <lineage>
        <taxon>unclassified sequences</taxon>
        <taxon>metagenomes</taxon>
        <taxon>organismal metagenomes</taxon>
    </lineage>
</organism>
<dbReference type="SUPFAM" id="SSF52980">
    <property type="entry name" value="Restriction endonuclease-like"/>
    <property type="match status" value="1"/>
</dbReference>
<feature type="compositionally biased region" description="Basic and acidic residues" evidence="1">
    <location>
        <begin position="441"/>
        <end position="450"/>
    </location>
</feature>
<name>A0A6C0AVT7_9ZZZZ</name>
<accession>A0A6C0AVT7</accession>
<dbReference type="Gene3D" id="3.90.320.10">
    <property type="match status" value="1"/>
</dbReference>
<dbReference type="CDD" id="cd22343">
    <property type="entry name" value="PDDEXK_lambda_exonuclease-like"/>
    <property type="match status" value="1"/>
</dbReference>
<dbReference type="InterPro" id="IPR011335">
    <property type="entry name" value="Restrct_endonuc-II-like"/>
</dbReference>
<dbReference type="EMBL" id="MN738770">
    <property type="protein sequence ID" value="QHS83934.1"/>
    <property type="molecule type" value="Genomic_DNA"/>
</dbReference>
<evidence type="ECO:0000256" key="1">
    <source>
        <dbReference type="SAM" id="MobiDB-lite"/>
    </source>
</evidence>
<protein>
    <recommendedName>
        <fullName evidence="2">YqaJ viral recombinase domain-containing protein</fullName>
    </recommendedName>
</protein>
<feature type="domain" description="YqaJ viral recombinase" evidence="2">
    <location>
        <begin position="132"/>
        <end position="268"/>
    </location>
</feature>
<dbReference type="InterPro" id="IPR011604">
    <property type="entry name" value="PDDEXK-like_dom_sf"/>
</dbReference>